<accession>A0AAN6PDW9</accession>
<dbReference type="CDD" id="cd04741">
    <property type="entry name" value="DHOD_1A_like"/>
    <property type="match status" value="1"/>
</dbReference>
<evidence type="ECO:0000256" key="2">
    <source>
        <dbReference type="ARBA" id="ARBA00021374"/>
    </source>
</evidence>
<dbReference type="Pfam" id="PF04252">
    <property type="entry name" value="SFM1-like"/>
    <property type="match status" value="1"/>
</dbReference>
<comment type="similarity">
    <text evidence="1">Belongs to the dihydroorotate dehydrogenase family. Type 1 subfamily.</text>
</comment>
<keyword evidence="7" id="KW-1185">Reference proteome</keyword>
<evidence type="ECO:0000256" key="3">
    <source>
        <dbReference type="ARBA" id="ARBA00022490"/>
    </source>
</evidence>
<reference evidence="7" key="1">
    <citation type="journal article" date="2023" name="Mol. Phylogenet. Evol.">
        <title>Genome-scale phylogeny and comparative genomics of the fungal order Sordariales.</title>
        <authorList>
            <person name="Hensen N."/>
            <person name="Bonometti L."/>
            <person name="Westerberg I."/>
            <person name="Brannstrom I.O."/>
            <person name="Guillou S."/>
            <person name="Cros-Aarteil S."/>
            <person name="Calhoun S."/>
            <person name="Haridas S."/>
            <person name="Kuo A."/>
            <person name="Mondo S."/>
            <person name="Pangilinan J."/>
            <person name="Riley R."/>
            <person name="LaButti K."/>
            <person name="Andreopoulos B."/>
            <person name="Lipzen A."/>
            <person name="Chen C."/>
            <person name="Yan M."/>
            <person name="Daum C."/>
            <person name="Ng V."/>
            <person name="Clum A."/>
            <person name="Steindorff A."/>
            <person name="Ohm R.A."/>
            <person name="Martin F."/>
            <person name="Silar P."/>
            <person name="Natvig D.O."/>
            <person name="Lalanne C."/>
            <person name="Gautier V."/>
            <person name="Ament-Velasquez S.L."/>
            <person name="Kruys A."/>
            <person name="Hutchinson M.I."/>
            <person name="Powell A.J."/>
            <person name="Barry K."/>
            <person name="Miller A.N."/>
            <person name="Grigoriev I.V."/>
            <person name="Debuchy R."/>
            <person name="Gladieux P."/>
            <person name="Hiltunen Thoren M."/>
            <person name="Johannesson H."/>
        </authorList>
    </citation>
    <scope>NUCLEOTIDE SEQUENCE [LARGE SCALE GENOMIC DNA]</scope>
    <source>
        <strain evidence="7">CBS 284.82</strain>
    </source>
</reference>
<dbReference type="AlphaFoldDB" id="A0AAN6PDW9"/>
<evidence type="ECO:0000259" key="5">
    <source>
        <dbReference type="Pfam" id="PF01180"/>
    </source>
</evidence>
<gene>
    <name evidence="6" type="ORF">C8A01DRAFT_47305</name>
</gene>
<dbReference type="PANTHER" id="PTHR35517:SF1">
    <property type="entry name" value="PROTEIN ARGININE N-METHYLTRANSFERASE SFM1"/>
    <property type="match status" value="1"/>
</dbReference>
<organism evidence="6 7">
    <name type="scientific">Parachaetomium inaequale</name>
    <dbReference type="NCBI Taxonomy" id="2588326"/>
    <lineage>
        <taxon>Eukaryota</taxon>
        <taxon>Fungi</taxon>
        <taxon>Dikarya</taxon>
        <taxon>Ascomycota</taxon>
        <taxon>Pezizomycotina</taxon>
        <taxon>Sordariomycetes</taxon>
        <taxon>Sordariomycetidae</taxon>
        <taxon>Sordariales</taxon>
        <taxon>Chaetomiaceae</taxon>
        <taxon>Parachaetomium</taxon>
    </lineage>
</organism>
<keyword evidence="4" id="KW-0560">Oxidoreductase</keyword>
<dbReference type="InterPro" id="IPR007364">
    <property type="entry name" value="SFM1-like"/>
</dbReference>
<dbReference type="InterPro" id="IPR023359">
    <property type="entry name" value="Dihydro_DH_chainA_dom2"/>
</dbReference>
<dbReference type="GO" id="GO:0004152">
    <property type="term" value="F:dihydroorotate dehydrogenase activity"/>
    <property type="evidence" value="ECO:0007669"/>
    <property type="project" value="InterPro"/>
</dbReference>
<name>A0AAN6PDW9_9PEZI</name>
<proteinExistence type="inferred from homology"/>
<dbReference type="InterPro" id="IPR005720">
    <property type="entry name" value="Dihydroorotate_DH_cat"/>
</dbReference>
<dbReference type="GO" id="GO:0006221">
    <property type="term" value="P:pyrimidine nucleotide biosynthetic process"/>
    <property type="evidence" value="ECO:0007669"/>
    <property type="project" value="InterPro"/>
</dbReference>
<dbReference type="PANTHER" id="PTHR35517">
    <property type="entry name" value="PROTEIN ARGININE N-METHYLTRANSFERASE SFM1"/>
    <property type="match status" value="1"/>
</dbReference>
<dbReference type="EMBL" id="MU854408">
    <property type="protein sequence ID" value="KAK4039167.1"/>
    <property type="molecule type" value="Genomic_DNA"/>
</dbReference>
<evidence type="ECO:0000256" key="4">
    <source>
        <dbReference type="ARBA" id="ARBA00023002"/>
    </source>
</evidence>
<sequence length="555" mass="59319">MASSSKTYIVEHLDPELGAWSELEYLAIGRESQDAGAKFCLSSLPPTFKVPEALSKIPAFAAETRGVEELYASDKSRVCLLDPAAASDLSPEDGDKFDAFLFGGILGDDPPRDRTSELRKKGFEGRRLGPVQMTTDTAVRVTRLVVQGKTPLKEIPYLDHPELKFNEHESTEMPFRYVKSDDGKPLMPEVGLRHPLSPYAMAGAPPPLEINPPLINTACPWVTTIDGLRLLYGCPSTGAVTTRTSLINGFDHDEEKHQYAFFDAAQASLAQNASINSLGYSPLTLETYLGLIKTISDELAARSTKGFIVSVTGTPEDIAASYKLIASAAAEVQFPLAMEINLSCPNIHNLPPPAYSEEALTTYLNHLRQAIVEVANINNNTTPRIPVGLKTPPYTHSTQYHALISALDTAAADSETGVCPISFITATNTLGSCLLYPPPQPPTPEQEPYPPSPVLPSPVLPSPGGIGGMAGAPLHPLALGNVATIRRLLDEPPRKERLGHVKVVGVGGVADAAGYRRMRAAGADVVGLATAYGVRGVGVFGEIERGLGLGEGGRW</sequence>
<evidence type="ECO:0000313" key="6">
    <source>
        <dbReference type="EMBL" id="KAK4039167.1"/>
    </source>
</evidence>
<dbReference type="Pfam" id="PF01180">
    <property type="entry name" value="DHO_dh"/>
    <property type="match status" value="1"/>
</dbReference>
<dbReference type="InterPro" id="IPR013785">
    <property type="entry name" value="Aldolase_TIM"/>
</dbReference>
<feature type="domain" description="Dihydroorotate dehydrogenase catalytic" evidence="5">
    <location>
        <begin position="270"/>
        <end position="547"/>
    </location>
</feature>
<dbReference type="CDD" id="cd18090">
    <property type="entry name" value="Arginine_MT_Sfm1"/>
    <property type="match status" value="1"/>
</dbReference>
<dbReference type="InterPro" id="IPR033886">
    <property type="entry name" value="DHOD_1A"/>
</dbReference>
<keyword evidence="3" id="KW-0963">Cytoplasm</keyword>
<evidence type="ECO:0000256" key="1">
    <source>
        <dbReference type="ARBA" id="ARBA00008008"/>
    </source>
</evidence>
<dbReference type="Gene3D" id="3.20.20.70">
    <property type="entry name" value="Aldolase class I"/>
    <property type="match status" value="1"/>
</dbReference>
<comment type="caution">
    <text evidence="6">The sequence shown here is derived from an EMBL/GenBank/DDBJ whole genome shotgun (WGS) entry which is preliminary data.</text>
</comment>
<protein>
    <recommendedName>
        <fullName evidence="2">Dihydroorotate dehydrogenase (fumarate)</fullName>
    </recommendedName>
</protein>
<dbReference type="Proteomes" id="UP001303115">
    <property type="component" value="Unassembled WGS sequence"/>
</dbReference>
<dbReference type="GO" id="GO:0035241">
    <property type="term" value="F:protein-arginine omega-N monomethyltransferase activity"/>
    <property type="evidence" value="ECO:0007669"/>
    <property type="project" value="TreeGrafter"/>
</dbReference>
<dbReference type="SUPFAM" id="SSF51395">
    <property type="entry name" value="FMN-linked oxidoreductases"/>
    <property type="match status" value="1"/>
</dbReference>
<dbReference type="GO" id="GO:0005737">
    <property type="term" value="C:cytoplasm"/>
    <property type="evidence" value="ECO:0007669"/>
    <property type="project" value="InterPro"/>
</dbReference>
<evidence type="ECO:0000313" key="7">
    <source>
        <dbReference type="Proteomes" id="UP001303115"/>
    </source>
</evidence>
<dbReference type="Gene3D" id="2.30.26.10">
    <property type="entry name" value="Dihydroorotate Dehydrogenase A, chain A, domain 2"/>
    <property type="match status" value="1"/>
</dbReference>